<dbReference type="EMBL" id="CAXKWB010005780">
    <property type="protein sequence ID" value="CAL4079794.1"/>
    <property type="molecule type" value="Genomic_DNA"/>
</dbReference>
<name>A0AAV2QE42_MEGNR</name>
<dbReference type="AlphaFoldDB" id="A0AAV2QE42"/>
<dbReference type="InterPro" id="IPR018097">
    <property type="entry name" value="EGF_Ca-bd_CS"/>
</dbReference>
<keyword evidence="2" id="KW-1133">Transmembrane helix</keyword>
<evidence type="ECO:0000313" key="3">
    <source>
        <dbReference type="EMBL" id="CAL4079794.1"/>
    </source>
</evidence>
<keyword evidence="1" id="KW-1015">Disulfide bond</keyword>
<accession>A0AAV2QE42</accession>
<evidence type="ECO:0000256" key="2">
    <source>
        <dbReference type="SAM" id="Phobius"/>
    </source>
</evidence>
<evidence type="ECO:0000313" key="4">
    <source>
        <dbReference type="Proteomes" id="UP001497623"/>
    </source>
</evidence>
<dbReference type="SUPFAM" id="SSF57196">
    <property type="entry name" value="EGF/Laminin"/>
    <property type="match status" value="1"/>
</dbReference>
<evidence type="ECO:0000256" key="1">
    <source>
        <dbReference type="ARBA" id="ARBA00023157"/>
    </source>
</evidence>
<feature type="transmembrane region" description="Helical" evidence="2">
    <location>
        <begin position="226"/>
        <end position="249"/>
    </location>
</feature>
<keyword evidence="4" id="KW-1185">Reference proteome</keyword>
<gene>
    <name evidence="3" type="ORF">MNOR_LOCUS11116</name>
</gene>
<keyword evidence="2" id="KW-0472">Membrane</keyword>
<sequence>NIDGTPGCRCMSECLRMAQPDSPLSIYDGVFTVRTVEKDRENLIFLLTSTLELVFGAGFVEILEVTSSLRAKRQTQLTYDVEFSVIQERGNLLEELSSLLKKNCLQLPSDDQTCALPGGSTLIKDSISVTVRNPCSPSPCPGSLFKCVARPGAAGRADCVCKEGYLNIPVTGAMGVCEDIDECSLGSHNCTGECINIPGNFVCRNIAPATTEKSLLAAGVSSHRDLAISFGVLFGICLCVAIALACMLLKRNNRTGEMIPMTRNGSVGVENQAYTT</sequence>
<organism evidence="3 4">
    <name type="scientific">Meganyctiphanes norvegica</name>
    <name type="common">Northern krill</name>
    <name type="synonym">Thysanopoda norvegica</name>
    <dbReference type="NCBI Taxonomy" id="48144"/>
    <lineage>
        <taxon>Eukaryota</taxon>
        <taxon>Metazoa</taxon>
        <taxon>Ecdysozoa</taxon>
        <taxon>Arthropoda</taxon>
        <taxon>Crustacea</taxon>
        <taxon>Multicrustacea</taxon>
        <taxon>Malacostraca</taxon>
        <taxon>Eumalacostraca</taxon>
        <taxon>Eucarida</taxon>
        <taxon>Euphausiacea</taxon>
        <taxon>Euphausiidae</taxon>
        <taxon>Meganyctiphanes</taxon>
    </lineage>
</organism>
<feature type="non-terminal residue" evidence="3">
    <location>
        <position position="1"/>
    </location>
</feature>
<reference evidence="3 4" key="1">
    <citation type="submission" date="2024-05" db="EMBL/GenBank/DDBJ databases">
        <authorList>
            <person name="Wallberg A."/>
        </authorList>
    </citation>
    <scope>NUCLEOTIDE SEQUENCE [LARGE SCALE GENOMIC DNA]</scope>
</reference>
<dbReference type="GO" id="GO:0005509">
    <property type="term" value="F:calcium ion binding"/>
    <property type="evidence" value="ECO:0007669"/>
    <property type="project" value="InterPro"/>
</dbReference>
<keyword evidence="2" id="KW-0812">Transmembrane</keyword>
<dbReference type="PROSITE" id="PS01187">
    <property type="entry name" value="EGF_CA"/>
    <property type="match status" value="1"/>
</dbReference>
<comment type="caution">
    <text evidence="3">The sequence shown here is derived from an EMBL/GenBank/DDBJ whole genome shotgun (WGS) entry which is preliminary data.</text>
</comment>
<proteinExistence type="predicted"/>
<dbReference type="Proteomes" id="UP001497623">
    <property type="component" value="Unassembled WGS sequence"/>
</dbReference>
<protein>
    <submittedName>
        <fullName evidence="3">Uncharacterized protein</fullName>
    </submittedName>
</protein>
<dbReference type="Gene3D" id="2.10.25.10">
    <property type="entry name" value="Laminin"/>
    <property type="match status" value="2"/>
</dbReference>